<feature type="domain" description="ABC-type uncharacterised transport system" evidence="2">
    <location>
        <begin position="238"/>
        <end position="543"/>
    </location>
</feature>
<dbReference type="EMBL" id="SDHW01000004">
    <property type="protein sequence ID" value="RXK59307.1"/>
    <property type="molecule type" value="Genomic_DNA"/>
</dbReference>
<evidence type="ECO:0000313" key="5">
    <source>
        <dbReference type="Proteomes" id="UP000290204"/>
    </source>
</evidence>
<dbReference type="Pfam" id="PF23357">
    <property type="entry name" value="DUF7088"/>
    <property type="match status" value="1"/>
</dbReference>
<dbReference type="InterPro" id="IPR019863">
    <property type="entry name" value="Motility-assoc_ABC-rel_GldG"/>
</dbReference>
<feature type="domain" description="DUF7088" evidence="3">
    <location>
        <begin position="37"/>
        <end position="180"/>
    </location>
</feature>
<dbReference type="AlphaFoldDB" id="A0A4Q1CH62"/>
<evidence type="ECO:0000259" key="3">
    <source>
        <dbReference type="Pfam" id="PF23357"/>
    </source>
</evidence>
<sequence>MNKLFSSKYSWAIVLLALIVANVLSSSTRTRWDLTAEQRYSLSPQTKALLKNIDTIIEVDVFLKGDFRSSFRKLRNSTGDLLNEMKEFSRGKLQINYKSVDEMFNDEAKNFMFTEVMNELRMNGVNVDSLMQTKVNFREEVIQQMMGDSLKALGILPYTLEVQEKEEATTQRVIYPSALVRKGSRVISIDLLSGKTEYSRDPLTGSLVTDEAKSISNAEALLEFKFADAIEKIQRKQKPFIGYLTGNGEPMGPETFDLVQTLDADYQFRIVDPTKATVIPKELSAILIVKPTIGFSDSVKMKIDQYIMQGGKVLWFLDMLHAEKDSLAFVAQTLAYDRGLNLDDLLFKYGVRINRDLLQDMQCDLSKLVVGNAGGQPQLADVPFNYYPLLTATGNHSITKNLEPVLTQFTNTLDTVKADGITKNILLTSSENAKFVSTPAIISLQELQTIEDPKLYTKKNLPAAVLLEGRFSSLYGNRASAEMRQYFTTAYGSFKTQSNEPTQQLIIGDGDVVLNSFTKQEPFPMGYSRVQERSFANKAFLQNTLEYMTGNAGIVALRNKDVALRLLNPQKVNEQRTLWQLINIAVPVLLVIIIGIVYMQWRKKAYSRKA</sequence>
<dbReference type="InterPro" id="IPR055396">
    <property type="entry name" value="DUF7088"/>
</dbReference>
<name>A0A4Q1CH62_9BACT</name>
<dbReference type="InterPro" id="IPR019196">
    <property type="entry name" value="ABC_transp_unknown"/>
</dbReference>
<comment type="caution">
    <text evidence="4">The sequence shown here is derived from an EMBL/GenBank/DDBJ whole genome shotgun (WGS) entry which is preliminary data.</text>
</comment>
<dbReference type="OrthoDB" id="9777219at2"/>
<dbReference type="RefSeq" id="WP_129131611.1">
    <property type="nucleotide sequence ID" value="NZ_SDHW01000004.1"/>
</dbReference>
<accession>A0A4Q1CH62</accession>
<keyword evidence="1" id="KW-0812">Transmembrane</keyword>
<proteinExistence type="predicted"/>
<protein>
    <submittedName>
        <fullName evidence="4">Gliding motility-associated ABC transporter substrate-binding protein GldG</fullName>
    </submittedName>
</protein>
<dbReference type="NCBIfam" id="TIGR03521">
    <property type="entry name" value="GldG"/>
    <property type="match status" value="1"/>
</dbReference>
<keyword evidence="1" id="KW-0472">Membrane</keyword>
<gene>
    <name evidence="4" type="primary">gldG</name>
    <name evidence="4" type="ORF">ESA94_14300</name>
</gene>
<evidence type="ECO:0000256" key="1">
    <source>
        <dbReference type="SAM" id="Phobius"/>
    </source>
</evidence>
<reference evidence="4 5" key="1">
    <citation type="submission" date="2019-01" db="EMBL/GenBank/DDBJ databases">
        <title>Lacibacter sp. strain TTM-7.</title>
        <authorList>
            <person name="Chen W.-M."/>
        </authorList>
    </citation>
    <scope>NUCLEOTIDE SEQUENCE [LARGE SCALE GENOMIC DNA]</scope>
    <source>
        <strain evidence="4 5">TTM-7</strain>
    </source>
</reference>
<evidence type="ECO:0000259" key="2">
    <source>
        <dbReference type="Pfam" id="PF09822"/>
    </source>
</evidence>
<feature type="transmembrane region" description="Helical" evidence="1">
    <location>
        <begin position="578"/>
        <end position="599"/>
    </location>
</feature>
<dbReference type="Proteomes" id="UP000290204">
    <property type="component" value="Unassembled WGS sequence"/>
</dbReference>
<evidence type="ECO:0000313" key="4">
    <source>
        <dbReference type="EMBL" id="RXK59307.1"/>
    </source>
</evidence>
<dbReference type="Pfam" id="PF09822">
    <property type="entry name" value="ABC_transp_aux"/>
    <property type="match status" value="1"/>
</dbReference>
<organism evidence="4 5">
    <name type="scientific">Lacibacter luteus</name>
    <dbReference type="NCBI Taxonomy" id="2508719"/>
    <lineage>
        <taxon>Bacteria</taxon>
        <taxon>Pseudomonadati</taxon>
        <taxon>Bacteroidota</taxon>
        <taxon>Chitinophagia</taxon>
        <taxon>Chitinophagales</taxon>
        <taxon>Chitinophagaceae</taxon>
        <taxon>Lacibacter</taxon>
    </lineage>
</organism>
<keyword evidence="5" id="KW-1185">Reference proteome</keyword>
<keyword evidence="1" id="KW-1133">Transmembrane helix</keyword>